<organism evidence="2 3">
    <name type="scientific">Heterodera schachtii</name>
    <name type="common">Sugarbeet cyst nematode worm</name>
    <name type="synonym">Tylenchus schachtii</name>
    <dbReference type="NCBI Taxonomy" id="97005"/>
    <lineage>
        <taxon>Eukaryota</taxon>
        <taxon>Metazoa</taxon>
        <taxon>Ecdysozoa</taxon>
        <taxon>Nematoda</taxon>
        <taxon>Chromadorea</taxon>
        <taxon>Rhabditida</taxon>
        <taxon>Tylenchina</taxon>
        <taxon>Tylenchomorpha</taxon>
        <taxon>Tylenchoidea</taxon>
        <taxon>Heteroderidae</taxon>
        <taxon>Heteroderinae</taxon>
        <taxon>Heterodera</taxon>
    </lineage>
</organism>
<comment type="caution">
    <text evidence="2">The sequence shown here is derived from an EMBL/GenBank/DDBJ whole genome shotgun (WGS) entry which is preliminary data.</text>
</comment>
<dbReference type="Proteomes" id="UP001620645">
    <property type="component" value="Unassembled WGS sequence"/>
</dbReference>
<name>A0ABD2IQK9_HETSC</name>
<reference evidence="2 3" key="1">
    <citation type="submission" date="2024-10" db="EMBL/GenBank/DDBJ databases">
        <authorList>
            <person name="Kim D."/>
        </authorList>
    </citation>
    <scope>NUCLEOTIDE SEQUENCE [LARGE SCALE GENOMIC DNA]</scope>
    <source>
        <strain evidence="2">Taebaek</strain>
    </source>
</reference>
<evidence type="ECO:0000313" key="2">
    <source>
        <dbReference type="EMBL" id="KAL3079751.1"/>
    </source>
</evidence>
<sequence length="360" mass="40675">MSDHPDVALADLSCVANDVWLDALFWIDRVEVGTKFALIDARFGRLVATHLNLRKWRLGELGVHRAPSGWDRGGTAAVTVMDDNALINRLPLATCPAPGGVIGFSAIYIWYVDLEVIAFLQCLQRVINRGIAVQFTIHSTDLRCWAVMAQRIWPLISHAVLALNDMKAVNFALLCRHVSPNVLFDCANLRAITNTHMFPIRPPPSAVHINALLNPPEEFNEKPKNNVYRWLHTPRKDGRPKIVTIRKWRKPQWASFMPSLITFFIAPSAVPVNFLVICHIACKTNFQKMERENEETDERLTLNARVPADAVIVRCRNGTDQRTVNAWEKEANQMLDNLLCFTIKDSDIGPELLAELMANE</sequence>
<gene>
    <name evidence="2" type="ORF">niasHS_014033</name>
</gene>
<keyword evidence="3" id="KW-1185">Reference proteome</keyword>
<accession>A0ABD2IQK9</accession>
<evidence type="ECO:0000313" key="3">
    <source>
        <dbReference type="Proteomes" id="UP001620645"/>
    </source>
</evidence>
<keyword evidence="1" id="KW-0472">Membrane</keyword>
<dbReference type="AlphaFoldDB" id="A0ABD2IQK9"/>
<evidence type="ECO:0000256" key="1">
    <source>
        <dbReference type="SAM" id="Phobius"/>
    </source>
</evidence>
<keyword evidence="1" id="KW-0812">Transmembrane</keyword>
<keyword evidence="1" id="KW-1133">Transmembrane helix</keyword>
<protein>
    <submittedName>
        <fullName evidence="2">Uncharacterized protein</fullName>
    </submittedName>
</protein>
<proteinExistence type="predicted"/>
<feature type="transmembrane region" description="Helical" evidence="1">
    <location>
        <begin position="260"/>
        <end position="282"/>
    </location>
</feature>
<dbReference type="EMBL" id="JBICCN010000300">
    <property type="protein sequence ID" value="KAL3079751.1"/>
    <property type="molecule type" value="Genomic_DNA"/>
</dbReference>